<feature type="compositionally biased region" description="Polar residues" evidence="1">
    <location>
        <begin position="63"/>
        <end position="73"/>
    </location>
</feature>
<dbReference type="InterPro" id="IPR017956">
    <property type="entry name" value="AT_hook_DNA-bd_motif"/>
</dbReference>
<reference evidence="2 3" key="1">
    <citation type="submission" date="2024-10" db="EMBL/GenBank/DDBJ databases">
        <title>Updated reference genomes for cyclostephanoid diatoms.</title>
        <authorList>
            <person name="Roberts W.R."/>
            <person name="Alverson A.J."/>
        </authorList>
    </citation>
    <scope>NUCLEOTIDE SEQUENCE [LARGE SCALE GENOMIC DNA]</scope>
    <source>
        <strain evidence="2 3">AJA232-27</strain>
    </source>
</reference>
<accession>A0ABD3M653</accession>
<gene>
    <name evidence="2" type="ORF">ACHAWU_008726</name>
</gene>
<feature type="compositionally biased region" description="Basic and acidic residues" evidence="1">
    <location>
        <begin position="97"/>
        <end position="106"/>
    </location>
</feature>
<evidence type="ECO:0000256" key="1">
    <source>
        <dbReference type="SAM" id="MobiDB-lite"/>
    </source>
</evidence>
<name>A0ABD3M653_9STRA</name>
<evidence type="ECO:0000313" key="3">
    <source>
        <dbReference type="Proteomes" id="UP001530293"/>
    </source>
</evidence>
<comment type="caution">
    <text evidence="2">The sequence shown here is derived from an EMBL/GenBank/DDBJ whole genome shotgun (WGS) entry which is preliminary data.</text>
</comment>
<keyword evidence="3" id="KW-1185">Reference proteome</keyword>
<dbReference type="SMART" id="SM00384">
    <property type="entry name" value="AT_hook"/>
    <property type="match status" value="2"/>
</dbReference>
<proteinExistence type="predicted"/>
<evidence type="ECO:0000313" key="2">
    <source>
        <dbReference type="EMBL" id="KAL3759117.1"/>
    </source>
</evidence>
<dbReference type="PRINTS" id="PR00929">
    <property type="entry name" value="ATHOOK"/>
</dbReference>
<feature type="compositionally biased region" description="Basic residues" evidence="1">
    <location>
        <begin position="87"/>
        <end position="96"/>
    </location>
</feature>
<feature type="region of interest" description="Disordered" evidence="1">
    <location>
        <begin position="52"/>
        <end position="127"/>
    </location>
</feature>
<dbReference type="AlphaFoldDB" id="A0ABD3M653"/>
<dbReference type="EMBL" id="JALLBG020000214">
    <property type="protein sequence ID" value="KAL3759117.1"/>
    <property type="molecule type" value="Genomic_DNA"/>
</dbReference>
<dbReference type="Proteomes" id="UP001530293">
    <property type="component" value="Unassembled WGS sequence"/>
</dbReference>
<protein>
    <submittedName>
        <fullName evidence="2">Uncharacterized protein</fullName>
    </submittedName>
</protein>
<organism evidence="2 3">
    <name type="scientific">Discostella pseudostelligera</name>
    <dbReference type="NCBI Taxonomy" id="259834"/>
    <lineage>
        <taxon>Eukaryota</taxon>
        <taxon>Sar</taxon>
        <taxon>Stramenopiles</taxon>
        <taxon>Ochrophyta</taxon>
        <taxon>Bacillariophyta</taxon>
        <taxon>Coscinodiscophyceae</taxon>
        <taxon>Thalassiosirophycidae</taxon>
        <taxon>Stephanodiscales</taxon>
        <taxon>Stephanodiscaceae</taxon>
        <taxon>Discostella</taxon>
    </lineage>
</organism>
<feature type="region of interest" description="Disordered" evidence="1">
    <location>
        <begin position="265"/>
        <end position="320"/>
    </location>
</feature>
<sequence length="320" mass="34676">MPTLITKKLSDLQVERESFRRYEQQIIQERDMILTSVRGHLAQLDRDIERLGGSPRAAKSEVDSSAPSDQTLCSPVAVLSPGNKSGSQKKRGRPKKEKFPSSDKSDALSAERNSRIQDVEGEANRLSGSKIKSKGMVVTGNNSIGEAWTCECGKHMSAGRARCGACRRWKGGKRLTRWTIKPKDSNTSNEVVGADVSSSSLSCGTSTVFNAYKNMPPAEQQSALEAPLLATMSSGTTNNPRLEIEEIMRTMVSAVDFVVANTQTSNKIKQGRPNKNPAVSTSDSDEGSVVKPPRQRGRPKKQDNSTPGMPAGKIERIASG</sequence>